<feature type="compositionally biased region" description="Basic and acidic residues" evidence="1">
    <location>
        <begin position="267"/>
        <end position="284"/>
    </location>
</feature>
<protein>
    <submittedName>
        <fullName evidence="3">(wild Malaysian banana) hypothetical protein</fullName>
    </submittedName>
</protein>
<keyword evidence="2" id="KW-0732">Signal</keyword>
<sequence>EIFFSFLVRLSSTMGTPPHLRSLLLAVLLMIGSTSAATQTETLVTVVGATECLDCAQNSIKTEDAVKAGLRVAIKCKVRNEKYDTKAAAELDSNGDFNVKLPSELLQDNGELKHECFAQIHSKSDAPCPDMNGLNPSKLVLKSKEGGKHTFVAAPGKLSFSSVTCASATQALLLWHKKFHKHHLPTYKSPSPVHKLPPKPYYHPHPHPVYKPLTHKTPSPVYKPPAPENKPPSGGHYKPPAHGYKPPSGGYYNPPAAPVYKPSPVPYHEHPAIPIPKHHEEQKA</sequence>
<reference evidence="3" key="1">
    <citation type="submission" date="2021-03" db="EMBL/GenBank/DDBJ databases">
        <authorList>
            <consortium name="Genoscope - CEA"/>
            <person name="William W."/>
        </authorList>
    </citation>
    <scope>NUCLEOTIDE SEQUENCE</scope>
    <source>
        <strain evidence="3">Doubled-haploid Pahang</strain>
    </source>
</reference>
<feature type="region of interest" description="Disordered" evidence="1">
    <location>
        <begin position="186"/>
        <end position="249"/>
    </location>
</feature>
<gene>
    <name evidence="3" type="ORF">GSMUA_268700.1</name>
</gene>
<dbReference type="Pfam" id="PF01190">
    <property type="entry name" value="Pollen_Ole_e_1"/>
    <property type="match status" value="1"/>
</dbReference>
<dbReference type="AlphaFoldDB" id="A0A8D7F3F4"/>
<accession>A0A8D7F3F4</accession>
<feature type="non-terminal residue" evidence="3">
    <location>
        <position position="1"/>
    </location>
</feature>
<evidence type="ECO:0000256" key="1">
    <source>
        <dbReference type="SAM" id="MobiDB-lite"/>
    </source>
</evidence>
<dbReference type="PANTHER" id="PTHR33935">
    <property type="entry name" value="OS10G0148100 PROTEIN"/>
    <property type="match status" value="1"/>
</dbReference>
<proteinExistence type="predicted"/>
<feature type="region of interest" description="Disordered" evidence="1">
    <location>
        <begin position="262"/>
        <end position="284"/>
    </location>
</feature>
<dbReference type="EMBL" id="HG996470">
    <property type="protein sequence ID" value="CAG1838693.1"/>
    <property type="molecule type" value="Genomic_DNA"/>
</dbReference>
<dbReference type="PANTHER" id="PTHR33935:SF22">
    <property type="entry name" value="OS10G0149400 PROTEIN"/>
    <property type="match status" value="1"/>
</dbReference>
<evidence type="ECO:0000256" key="2">
    <source>
        <dbReference type="SAM" id="SignalP"/>
    </source>
</evidence>
<name>A0A8D7F3F4_MUSAM</name>
<feature type="chain" id="PRO_5034368174" evidence="2">
    <location>
        <begin position="37"/>
        <end position="284"/>
    </location>
</feature>
<feature type="compositionally biased region" description="Pro residues" evidence="1">
    <location>
        <begin position="221"/>
        <end position="230"/>
    </location>
</feature>
<feature type="signal peptide" evidence="2">
    <location>
        <begin position="1"/>
        <end position="36"/>
    </location>
</feature>
<organism evidence="3">
    <name type="scientific">Musa acuminata subsp. malaccensis</name>
    <name type="common">Wild banana</name>
    <name type="synonym">Musa malaccensis</name>
    <dbReference type="NCBI Taxonomy" id="214687"/>
    <lineage>
        <taxon>Eukaryota</taxon>
        <taxon>Viridiplantae</taxon>
        <taxon>Streptophyta</taxon>
        <taxon>Embryophyta</taxon>
        <taxon>Tracheophyta</taxon>
        <taxon>Spermatophyta</taxon>
        <taxon>Magnoliopsida</taxon>
        <taxon>Liliopsida</taxon>
        <taxon>Zingiberales</taxon>
        <taxon>Musaceae</taxon>
        <taxon>Musa</taxon>
    </lineage>
</organism>
<evidence type="ECO:0000313" key="3">
    <source>
        <dbReference type="EMBL" id="CAG1838693.1"/>
    </source>
</evidence>